<proteinExistence type="predicted"/>
<name>A0A6J5NF95_9CAUD</name>
<organism evidence="1">
    <name type="scientific">uncultured Caudovirales phage</name>
    <dbReference type="NCBI Taxonomy" id="2100421"/>
    <lineage>
        <taxon>Viruses</taxon>
        <taxon>Duplodnaviria</taxon>
        <taxon>Heunggongvirae</taxon>
        <taxon>Uroviricota</taxon>
        <taxon>Caudoviricetes</taxon>
        <taxon>Peduoviridae</taxon>
        <taxon>Maltschvirus</taxon>
        <taxon>Maltschvirus maltsch</taxon>
    </lineage>
</organism>
<sequence>MIAQLTAATAQRAETGAMSEIKLDLYVDCLLRHPADVATAAIRMLAIEPRADGGTAWFPTLSELEGLCRQFSGERLSMIQGLRNWREPEPVDPEKERLYGVWQAAVEAARIATRKVGPGPATDTGERGERLEVERLALAEVERAKAEYHAYRKP</sequence>
<accession>A0A6J5NF95</accession>
<reference evidence="1" key="1">
    <citation type="submission" date="2020-04" db="EMBL/GenBank/DDBJ databases">
        <authorList>
            <person name="Chiriac C."/>
            <person name="Salcher M."/>
            <person name="Ghai R."/>
            <person name="Kavagutti S V."/>
        </authorList>
    </citation>
    <scope>NUCLEOTIDE SEQUENCE</scope>
</reference>
<gene>
    <name evidence="1" type="ORF">UFOVP679_25</name>
</gene>
<protein>
    <submittedName>
        <fullName evidence="1">Uncharacterized protein</fullName>
    </submittedName>
</protein>
<evidence type="ECO:0000313" key="1">
    <source>
        <dbReference type="EMBL" id="CAB4157477.1"/>
    </source>
</evidence>
<dbReference type="EMBL" id="LR796660">
    <property type="protein sequence ID" value="CAB4157477.1"/>
    <property type="molecule type" value="Genomic_DNA"/>
</dbReference>